<dbReference type="SUPFAM" id="SSF46785">
    <property type="entry name" value="Winged helix' DNA-binding domain"/>
    <property type="match status" value="1"/>
</dbReference>
<dbReference type="Gene3D" id="1.10.10.10">
    <property type="entry name" value="Winged helix-like DNA-binding domain superfamily/Winged helix DNA-binding domain"/>
    <property type="match status" value="1"/>
</dbReference>
<protein>
    <submittedName>
        <fullName evidence="2">ArsR family transcriptional regulator</fullName>
    </submittedName>
</protein>
<gene>
    <name evidence="2" type="ORF">Tbon_09710</name>
</gene>
<dbReference type="InterPro" id="IPR011991">
    <property type="entry name" value="ArsR-like_HTH"/>
</dbReference>
<evidence type="ECO:0000313" key="3">
    <source>
        <dbReference type="Proteomes" id="UP000326331"/>
    </source>
</evidence>
<reference evidence="2 3" key="1">
    <citation type="submission" date="2019-08" db="EMBL/GenBank/DDBJ databases">
        <authorList>
            <person name="Toschakov S.V."/>
        </authorList>
    </citation>
    <scope>NUCLEOTIDE SEQUENCE [LARGE SCALE GENOMIC DNA]</scope>
    <source>
        <strain evidence="2 3">3753O</strain>
    </source>
</reference>
<organism evidence="2 3">
    <name type="scientific">Tepidiforma bonchosmolovskayae</name>
    <dbReference type="NCBI Taxonomy" id="2601677"/>
    <lineage>
        <taxon>Bacteria</taxon>
        <taxon>Bacillati</taxon>
        <taxon>Chloroflexota</taxon>
        <taxon>Tepidiformia</taxon>
        <taxon>Tepidiformales</taxon>
        <taxon>Tepidiformaceae</taxon>
        <taxon>Tepidiforma</taxon>
    </lineage>
</organism>
<reference evidence="2 3" key="2">
    <citation type="submission" date="2019-10" db="EMBL/GenBank/DDBJ databases">
        <title>Thermopilla bonchosmolovskayae gen. nov., sp. nov., a moderately thermophilic Chloroflexi bacterium from a Chukotka hot spring (Arctic, Russia), representing a novel classis Thermopillaia, which include previously uncultivated lineage OLB14.</title>
        <authorList>
            <person name="Kochetkova T.V."/>
            <person name="Zayulina K.S."/>
            <person name="Zhigarkov V.S."/>
            <person name="Minaev N.V."/>
            <person name="Novikov A."/>
            <person name="Toshchakov S.V."/>
            <person name="Elcheninov A.G."/>
            <person name="Kublanov I.V."/>
        </authorList>
    </citation>
    <scope>NUCLEOTIDE SEQUENCE [LARGE SCALE GENOMIC DNA]</scope>
    <source>
        <strain evidence="2 3">3753O</strain>
    </source>
</reference>
<dbReference type="InterPro" id="IPR001845">
    <property type="entry name" value="HTH_ArsR_DNA-bd_dom"/>
</dbReference>
<evidence type="ECO:0000313" key="2">
    <source>
        <dbReference type="EMBL" id="QFG03562.1"/>
    </source>
</evidence>
<keyword evidence="3" id="KW-1185">Reference proteome</keyword>
<evidence type="ECO:0000259" key="1">
    <source>
        <dbReference type="Pfam" id="PF01022"/>
    </source>
</evidence>
<dbReference type="Proteomes" id="UP000326331">
    <property type="component" value="Chromosome"/>
</dbReference>
<proteinExistence type="predicted"/>
<dbReference type="EMBL" id="CP042829">
    <property type="protein sequence ID" value="QFG03562.1"/>
    <property type="molecule type" value="Genomic_DNA"/>
</dbReference>
<dbReference type="CDD" id="cd00090">
    <property type="entry name" value="HTH_ARSR"/>
    <property type="match status" value="1"/>
</dbReference>
<dbReference type="Pfam" id="PF01022">
    <property type="entry name" value="HTH_5"/>
    <property type="match status" value="1"/>
</dbReference>
<name>A0ABX6C2W2_9CHLR</name>
<feature type="domain" description="HTH arsR-type" evidence="1">
    <location>
        <begin position="21"/>
        <end position="66"/>
    </location>
</feature>
<accession>A0ABX6C2W2</accession>
<dbReference type="InterPro" id="IPR036390">
    <property type="entry name" value="WH_DNA-bd_sf"/>
</dbReference>
<sequence length="223" mass="24371">MVAHVLGSEPPQGASIDYLSPTRQALVVAIKVLGEATTDQLARETFLSPGAVRQHLLSLEAQGIVTFTRVREGPGRPRHVFRLTPRGESLFPQQSADLAISLLAAIRGESPAVLDRAFAALIDGQVQLAESHLLALARDDRIVGVLELFERFGYFPRVELPDDRSTRIVLRHCPLLKLAAEIPDVCEAECAALRAVLPGMTVERVEHRLAGDPLCTYELTPDE</sequence>
<dbReference type="InterPro" id="IPR036388">
    <property type="entry name" value="WH-like_DNA-bd_sf"/>
</dbReference>